<evidence type="ECO:0000256" key="5">
    <source>
        <dbReference type="ARBA" id="ARBA00022927"/>
    </source>
</evidence>
<evidence type="ECO:0000256" key="4">
    <source>
        <dbReference type="ARBA" id="ARBA00022692"/>
    </source>
</evidence>
<feature type="transmembrane region" description="Helical" evidence="9">
    <location>
        <begin position="247"/>
        <end position="268"/>
    </location>
</feature>
<organism evidence="11 12">
    <name type="scientific">Aerophobetes bacterium</name>
    <dbReference type="NCBI Taxonomy" id="2030807"/>
    <lineage>
        <taxon>Bacteria</taxon>
        <taxon>Candidatus Aerophobota</taxon>
    </lineage>
</organism>
<evidence type="ECO:0000256" key="1">
    <source>
        <dbReference type="ARBA" id="ARBA00004651"/>
    </source>
</evidence>
<dbReference type="Proteomes" id="UP000280417">
    <property type="component" value="Unassembled WGS sequence"/>
</dbReference>
<evidence type="ECO:0000256" key="9">
    <source>
        <dbReference type="SAM" id="Phobius"/>
    </source>
</evidence>
<feature type="transmembrane region" description="Helical" evidence="9">
    <location>
        <begin position="131"/>
        <end position="150"/>
    </location>
</feature>
<proteinExistence type="inferred from homology"/>
<feature type="transmembrane region" description="Helical" evidence="9">
    <location>
        <begin position="12"/>
        <end position="33"/>
    </location>
</feature>
<dbReference type="GO" id="GO:0065002">
    <property type="term" value="P:intracellular protein transmembrane transport"/>
    <property type="evidence" value="ECO:0007669"/>
    <property type="project" value="InterPro"/>
</dbReference>
<dbReference type="EMBL" id="QMQA01000131">
    <property type="protein sequence ID" value="RLE12891.1"/>
    <property type="molecule type" value="Genomic_DNA"/>
</dbReference>
<evidence type="ECO:0000313" key="11">
    <source>
        <dbReference type="EMBL" id="RLE12891.1"/>
    </source>
</evidence>
<keyword evidence="2" id="KW-0813">Transport</keyword>
<dbReference type="InterPro" id="IPR024921">
    <property type="entry name" value="SecF_arc"/>
</dbReference>
<evidence type="ECO:0000256" key="3">
    <source>
        <dbReference type="ARBA" id="ARBA00022475"/>
    </source>
</evidence>
<dbReference type="GO" id="GO:0005886">
    <property type="term" value="C:plasma membrane"/>
    <property type="evidence" value="ECO:0007669"/>
    <property type="project" value="UniProtKB-SubCell"/>
</dbReference>
<comment type="caution">
    <text evidence="11">The sequence shown here is derived from an EMBL/GenBank/DDBJ whole genome shotgun (WGS) entry which is preliminary data.</text>
</comment>
<dbReference type="PANTHER" id="PTHR30081:SF8">
    <property type="entry name" value="PROTEIN TRANSLOCASE SUBUNIT SECF"/>
    <property type="match status" value="1"/>
</dbReference>
<reference evidence="11 12" key="1">
    <citation type="submission" date="2018-06" db="EMBL/GenBank/DDBJ databases">
        <title>Extensive metabolic versatility and redundancy in microbially diverse, dynamic hydrothermal sediments.</title>
        <authorList>
            <person name="Dombrowski N."/>
            <person name="Teske A."/>
            <person name="Baker B.J."/>
        </authorList>
    </citation>
    <scope>NUCLEOTIDE SEQUENCE [LARGE SCALE GENOMIC DNA]</scope>
    <source>
        <strain evidence="11">B3_G15</strain>
    </source>
</reference>
<evidence type="ECO:0000256" key="8">
    <source>
        <dbReference type="ARBA" id="ARBA00023136"/>
    </source>
</evidence>
<protein>
    <submittedName>
        <fullName evidence="11">Protein translocase subunit SecF</fullName>
    </submittedName>
</protein>
<dbReference type="InterPro" id="IPR048634">
    <property type="entry name" value="SecD_SecF_C"/>
</dbReference>
<feature type="domain" description="Protein export membrane protein SecD/SecF C-terminal" evidence="10">
    <location>
        <begin position="103"/>
        <end position="279"/>
    </location>
</feature>
<gene>
    <name evidence="11" type="ORF">DRJ04_05320</name>
</gene>
<evidence type="ECO:0000256" key="6">
    <source>
        <dbReference type="ARBA" id="ARBA00022989"/>
    </source>
</evidence>
<name>A0A662DF06_UNCAE</name>
<dbReference type="InterPro" id="IPR022813">
    <property type="entry name" value="SecD/SecF_arch_bac"/>
</dbReference>
<keyword evidence="7" id="KW-0811">Translocation</keyword>
<keyword evidence="5" id="KW-0653">Protein transport</keyword>
<evidence type="ECO:0000259" key="10">
    <source>
        <dbReference type="Pfam" id="PF02355"/>
    </source>
</evidence>
<keyword evidence="3" id="KW-1003">Cell membrane</keyword>
<dbReference type="HAMAP" id="MF_01464_A">
    <property type="entry name" value="SecF_A"/>
    <property type="match status" value="1"/>
</dbReference>
<evidence type="ECO:0000256" key="2">
    <source>
        <dbReference type="ARBA" id="ARBA00022448"/>
    </source>
</evidence>
<comment type="subcellular location">
    <subcellularLocation>
        <location evidence="1">Cell membrane</location>
        <topology evidence="1">Multi-pass membrane protein</topology>
    </subcellularLocation>
</comment>
<sequence>MKISLENWKYVISLAIPVALLLFSIFILVNHYISTGDWFERSIELKGGMLITINTPTPPDIKRIETVLGEEGNVLIRELRSLSGHTILIETEHNKNATQIIERIKTIGIDVSDFSIETIGPSLGESFWRQAQISISIAFIFMGLIVFFIFRTFVPSFAVMLAAISDIIGTLAFMQILSIPMSLASFAAILMLIGYSIDTDILLTTRVLKEEMEIDERVKSAFKTGITMTGTTLAALTAVILLSSSRILIQIASVLIIGLVIDLINTWLQNATIIKLYVKRRS</sequence>
<dbReference type="Gene3D" id="1.20.1640.10">
    <property type="entry name" value="Multidrug efflux transporter AcrB transmembrane domain"/>
    <property type="match status" value="1"/>
</dbReference>
<feature type="transmembrane region" description="Helical" evidence="9">
    <location>
        <begin position="183"/>
        <end position="203"/>
    </location>
</feature>
<dbReference type="PANTHER" id="PTHR30081">
    <property type="entry name" value="PROTEIN-EXPORT MEMBRANE PROTEIN SEC"/>
    <property type="match status" value="1"/>
</dbReference>
<keyword evidence="8 9" id="KW-0472">Membrane</keyword>
<keyword evidence="6 9" id="KW-1133">Transmembrane helix</keyword>
<keyword evidence="4 9" id="KW-0812">Transmembrane</keyword>
<accession>A0A662DF06</accession>
<dbReference type="AlphaFoldDB" id="A0A662DF06"/>
<evidence type="ECO:0000256" key="7">
    <source>
        <dbReference type="ARBA" id="ARBA00023010"/>
    </source>
</evidence>
<evidence type="ECO:0000313" key="12">
    <source>
        <dbReference type="Proteomes" id="UP000280417"/>
    </source>
</evidence>
<feature type="transmembrane region" description="Helical" evidence="9">
    <location>
        <begin position="224"/>
        <end position="241"/>
    </location>
</feature>
<dbReference type="SUPFAM" id="SSF82866">
    <property type="entry name" value="Multidrug efflux transporter AcrB transmembrane domain"/>
    <property type="match status" value="1"/>
</dbReference>
<dbReference type="Pfam" id="PF02355">
    <property type="entry name" value="SecD_SecF_C"/>
    <property type="match status" value="1"/>
</dbReference>